<dbReference type="Gene3D" id="1.20.1110.10">
    <property type="entry name" value="Calcium-transporting ATPase, transmembrane domain"/>
    <property type="match status" value="1"/>
</dbReference>
<dbReference type="InterPro" id="IPR023214">
    <property type="entry name" value="HAD_sf"/>
</dbReference>
<dbReference type="PANTHER" id="PTHR24093:SF369">
    <property type="entry name" value="CALCIUM-TRANSPORTING ATPASE"/>
    <property type="match status" value="1"/>
</dbReference>
<accession>A0A444XW98</accession>
<dbReference type="GO" id="GO:0016887">
    <property type="term" value="F:ATP hydrolysis activity"/>
    <property type="evidence" value="ECO:0007669"/>
    <property type="project" value="InterPro"/>
</dbReference>
<dbReference type="Proteomes" id="UP000464620">
    <property type="component" value="Chromosome B09"/>
</dbReference>
<dbReference type="InterPro" id="IPR023299">
    <property type="entry name" value="ATPase_P-typ_cyto_dom_N"/>
</dbReference>
<keyword evidence="6" id="KW-1278">Translocase</keyword>
<evidence type="ECO:0000313" key="9">
    <source>
        <dbReference type="EMBL" id="QHN79744.1"/>
    </source>
</evidence>
<evidence type="ECO:0000313" key="11">
    <source>
        <dbReference type="Proteomes" id="UP000289738"/>
    </source>
</evidence>
<evidence type="ECO:0000313" key="10">
    <source>
        <dbReference type="EMBL" id="RYQ93684.1"/>
    </source>
</evidence>
<dbReference type="Gene3D" id="3.40.1110.10">
    <property type="entry name" value="Calcium-transporting ATPase, cytoplasmic domain N"/>
    <property type="match status" value="1"/>
</dbReference>
<name>A0A444XW98_ARAHY</name>
<protein>
    <submittedName>
        <fullName evidence="9">Calcium-transporting ATPase 8, plasma membrane-type</fullName>
    </submittedName>
</protein>
<evidence type="ECO:0000256" key="7">
    <source>
        <dbReference type="ARBA" id="ARBA00022989"/>
    </source>
</evidence>
<dbReference type="PROSITE" id="PS00154">
    <property type="entry name" value="ATPASE_E1_E2"/>
    <property type="match status" value="1"/>
</dbReference>
<organism evidence="10 11">
    <name type="scientific">Arachis hypogaea</name>
    <name type="common">Peanut</name>
    <dbReference type="NCBI Taxonomy" id="3818"/>
    <lineage>
        <taxon>Eukaryota</taxon>
        <taxon>Viridiplantae</taxon>
        <taxon>Streptophyta</taxon>
        <taxon>Embryophyta</taxon>
        <taxon>Tracheophyta</taxon>
        <taxon>Spermatophyta</taxon>
        <taxon>Magnoliopsida</taxon>
        <taxon>eudicotyledons</taxon>
        <taxon>Gunneridae</taxon>
        <taxon>Pentapetalae</taxon>
        <taxon>rosids</taxon>
        <taxon>fabids</taxon>
        <taxon>Fabales</taxon>
        <taxon>Fabaceae</taxon>
        <taxon>Papilionoideae</taxon>
        <taxon>50 kb inversion clade</taxon>
        <taxon>dalbergioids sensu lato</taxon>
        <taxon>Dalbergieae</taxon>
        <taxon>Pterocarpus clade</taxon>
        <taxon>Arachis</taxon>
    </lineage>
</organism>
<keyword evidence="7" id="KW-1133">Transmembrane helix</keyword>
<evidence type="ECO:0000256" key="5">
    <source>
        <dbReference type="ARBA" id="ARBA00022842"/>
    </source>
</evidence>
<evidence type="ECO:0000256" key="3">
    <source>
        <dbReference type="ARBA" id="ARBA00022741"/>
    </source>
</evidence>
<dbReference type="AlphaFoldDB" id="A0A444XW98"/>
<evidence type="ECO:0000256" key="4">
    <source>
        <dbReference type="ARBA" id="ARBA00022840"/>
    </source>
</evidence>
<dbReference type="NCBIfam" id="TIGR01494">
    <property type="entry name" value="ATPase_P-type"/>
    <property type="match status" value="1"/>
</dbReference>
<dbReference type="GO" id="GO:0005388">
    <property type="term" value="F:P-type calcium transporter activity"/>
    <property type="evidence" value="ECO:0007669"/>
    <property type="project" value="TreeGrafter"/>
</dbReference>
<dbReference type="SUPFAM" id="SSF56784">
    <property type="entry name" value="HAD-like"/>
    <property type="match status" value="1"/>
</dbReference>
<gene>
    <name evidence="10" type="ORF">Ahy_B09g099934</name>
    <name evidence="9" type="ORF">DS421_19g672580</name>
</gene>
<evidence type="ECO:0000256" key="8">
    <source>
        <dbReference type="ARBA" id="ARBA00023136"/>
    </source>
</evidence>
<keyword evidence="4" id="KW-0067">ATP-binding</keyword>
<sequence length="203" mass="22070">MRKMMADKALVRRLSACETMGYATTICSDKTGTLTMNQMTVVEAYAGGKKNDPPGNKSELSPKLHSLLIEGVAQNTNGSVNDVEESSIIHVFPFNSEKKRAGVAVQTADSEVHIHWKGAAEIVLACCTRTFEKENVPATEEERVHWSLPEDTLVLLAIVGLKDPCRPGVKDSVELCQKSGVKVKMVTGDNVKTAKAIAVEWNT</sequence>
<keyword evidence="11" id="KW-1185">Reference proteome</keyword>
<evidence type="ECO:0000313" key="12">
    <source>
        <dbReference type="Proteomes" id="UP000464620"/>
    </source>
</evidence>
<dbReference type="STRING" id="3818.A0A444XW98"/>
<dbReference type="Proteomes" id="UP000289738">
    <property type="component" value="Chromosome B09"/>
</dbReference>
<dbReference type="SUPFAM" id="SSF81660">
    <property type="entry name" value="Metal cation-transporting ATPase, ATP-binding domain N"/>
    <property type="match status" value="1"/>
</dbReference>
<dbReference type="InterPro" id="IPR001757">
    <property type="entry name" value="P_typ_ATPase"/>
</dbReference>
<dbReference type="EMBL" id="CP031001">
    <property type="protein sequence ID" value="QHN79744.1"/>
    <property type="molecule type" value="Genomic_DNA"/>
</dbReference>
<dbReference type="PRINTS" id="PR00119">
    <property type="entry name" value="CATATPASE"/>
</dbReference>
<evidence type="ECO:0000256" key="2">
    <source>
        <dbReference type="ARBA" id="ARBA00022692"/>
    </source>
</evidence>
<dbReference type="Pfam" id="PF13246">
    <property type="entry name" value="Cation_ATPase"/>
    <property type="match status" value="1"/>
</dbReference>
<reference evidence="9 12" key="2">
    <citation type="submission" date="2020-01" db="EMBL/GenBank/DDBJ databases">
        <title>Genome sequence of Arachis hypogaea, cultivar Shitouqi.</title>
        <authorList>
            <person name="Zhuang W."/>
            <person name="Chen H."/>
            <person name="Varshney R."/>
            <person name="Wang D."/>
            <person name="Ming R."/>
        </authorList>
    </citation>
    <scope>NUCLEOTIDE SEQUENCE [LARGE SCALE GENOMIC DNA]</scope>
    <source>
        <tissue evidence="9">Young leaf</tissue>
    </source>
</reference>
<keyword evidence="2" id="KW-0812">Transmembrane</keyword>
<reference evidence="10 11" key="1">
    <citation type="submission" date="2019-01" db="EMBL/GenBank/DDBJ databases">
        <title>Sequencing of cultivated peanut Arachis hypogaea provides insights into genome evolution and oil improvement.</title>
        <authorList>
            <person name="Chen X."/>
        </authorList>
    </citation>
    <scope>NUCLEOTIDE SEQUENCE [LARGE SCALE GENOMIC DNA]</scope>
    <source>
        <strain evidence="11">cv. Fuhuasheng</strain>
        <strain evidence="10">GDAAS-fuhuasheng2018</strain>
        <tissue evidence="10">Leaves</tissue>
    </source>
</reference>
<dbReference type="PANTHER" id="PTHR24093">
    <property type="entry name" value="CATION TRANSPORTING ATPASE"/>
    <property type="match status" value="1"/>
</dbReference>
<dbReference type="InterPro" id="IPR018303">
    <property type="entry name" value="ATPase_P-typ_P_site"/>
</dbReference>
<dbReference type="EMBL" id="SDMP01000019">
    <property type="protein sequence ID" value="RYQ93684.1"/>
    <property type="molecule type" value="Genomic_DNA"/>
</dbReference>
<dbReference type="Gene3D" id="3.40.50.1000">
    <property type="entry name" value="HAD superfamily/HAD-like"/>
    <property type="match status" value="1"/>
</dbReference>
<dbReference type="FunFam" id="3.40.50.1000:FF:000001">
    <property type="entry name" value="Phospholipid-transporting ATPase IC"/>
    <property type="match status" value="1"/>
</dbReference>
<proteinExistence type="predicted"/>
<comment type="subcellular location">
    <subcellularLocation>
        <location evidence="1">Endomembrane system</location>
        <topology evidence="1">Multi-pass membrane protein</topology>
    </subcellularLocation>
</comment>
<evidence type="ECO:0000256" key="1">
    <source>
        <dbReference type="ARBA" id="ARBA00004127"/>
    </source>
</evidence>
<keyword evidence="3" id="KW-0547">Nucleotide-binding</keyword>
<dbReference type="GO" id="GO:0012505">
    <property type="term" value="C:endomembrane system"/>
    <property type="evidence" value="ECO:0007669"/>
    <property type="project" value="UniProtKB-SubCell"/>
</dbReference>
<dbReference type="InterPro" id="IPR036412">
    <property type="entry name" value="HAD-like_sf"/>
</dbReference>
<dbReference type="GO" id="GO:0005524">
    <property type="term" value="F:ATP binding"/>
    <property type="evidence" value="ECO:0007669"/>
    <property type="project" value="UniProtKB-KW"/>
</dbReference>
<keyword evidence="8" id="KW-0472">Membrane</keyword>
<evidence type="ECO:0000256" key="6">
    <source>
        <dbReference type="ARBA" id="ARBA00022967"/>
    </source>
</evidence>
<keyword evidence="5" id="KW-0460">Magnesium</keyword>
<dbReference type="GO" id="GO:0005886">
    <property type="term" value="C:plasma membrane"/>
    <property type="evidence" value="ECO:0007669"/>
    <property type="project" value="TreeGrafter"/>
</dbReference>